<organism evidence="2 3">
    <name type="scientific">Allorhodopirellula solitaria</name>
    <dbReference type="NCBI Taxonomy" id="2527987"/>
    <lineage>
        <taxon>Bacteria</taxon>
        <taxon>Pseudomonadati</taxon>
        <taxon>Planctomycetota</taxon>
        <taxon>Planctomycetia</taxon>
        <taxon>Pirellulales</taxon>
        <taxon>Pirellulaceae</taxon>
        <taxon>Allorhodopirellula</taxon>
    </lineage>
</organism>
<dbReference type="EMBL" id="SJPK01000006">
    <property type="protein sequence ID" value="TWT66199.1"/>
    <property type="molecule type" value="Genomic_DNA"/>
</dbReference>
<dbReference type="InterPro" id="IPR043504">
    <property type="entry name" value="Peptidase_S1_PA_chymotrypsin"/>
</dbReference>
<keyword evidence="1" id="KW-0732">Signal</keyword>
<reference evidence="2 3" key="1">
    <citation type="submission" date="2019-02" db="EMBL/GenBank/DDBJ databases">
        <title>Deep-cultivation of Planctomycetes and their phenomic and genomic characterization uncovers novel biology.</title>
        <authorList>
            <person name="Wiegand S."/>
            <person name="Jogler M."/>
            <person name="Boedeker C."/>
            <person name="Pinto D."/>
            <person name="Vollmers J."/>
            <person name="Rivas-Marin E."/>
            <person name="Kohn T."/>
            <person name="Peeters S.H."/>
            <person name="Heuer A."/>
            <person name="Rast P."/>
            <person name="Oberbeckmann S."/>
            <person name="Bunk B."/>
            <person name="Jeske O."/>
            <person name="Meyerdierks A."/>
            <person name="Storesund J.E."/>
            <person name="Kallscheuer N."/>
            <person name="Luecker S."/>
            <person name="Lage O.M."/>
            <person name="Pohl T."/>
            <person name="Merkel B.J."/>
            <person name="Hornburger P."/>
            <person name="Mueller R.-W."/>
            <person name="Bruemmer F."/>
            <person name="Labrenz M."/>
            <person name="Spormann A.M."/>
            <person name="Op Den Camp H."/>
            <person name="Overmann J."/>
            <person name="Amann R."/>
            <person name="Jetten M.S.M."/>
            <person name="Mascher T."/>
            <person name="Medema M.H."/>
            <person name="Devos D.P."/>
            <person name="Kaster A.-K."/>
            <person name="Ovreas L."/>
            <person name="Rohde M."/>
            <person name="Galperin M.Y."/>
            <person name="Jogler C."/>
        </authorList>
    </citation>
    <scope>NUCLEOTIDE SEQUENCE [LARGE SCALE GENOMIC DNA]</scope>
    <source>
        <strain evidence="2 3">CA85</strain>
    </source>
</reference>
<dbReference type="AlphaFoldDB" id="A0A5C5XUG4"/>
<accession>A0A5C5XUG4</accession>
<keyword evidence="3" id="KW-1185">Reference proteome</keyword>
<feature type="signal peptide" evidence="1">
    <location>
        <begin position="1"/>
        <end position="27"/>
    </location>
</feature>
<dbReference type="SUPFAM" id="SSF50494">
    <property type="entry name" value="Trypsin-like serine proteases"/>
    <property type="match status" value="1"/>
</dbReference>
<evidence type="ECO:0008006" key="4">
    <source>
        <dbReference type="Google" id="ProtNLM"/>
    </source>
</evidence>
<protein>
    <recommendedName>
        <fullName evidence="4">Trypsin</fullName>
    </recommendedName>
</protein>
<dbReference type="InterPro" id="IPR009003">
    <property type="entry name" value="Peptidase_S1_PA"/>
</dbReference>
<evidence type="ECO:0000313" key="2">
    <source>
        <dbReference type="EMBL" id="TWT66199.1"/>
    </source>
</evidence>
<proteinExistence type="predicted"/>
<evidence type="ECO:0000256" key="1">
    <source>
        <dbReference type="SAM" id="SignalP"/>
    </source>
</evidence>
<name>A0A5C5XUG4_9BACT</name>
<sequence length="313" mass="32979" precursor="true">MFGKTGLLMRLSLAVLGLLLTTGLASAAIFADFDPARHDRFVAGDPADPDPLNPTFLLDHSTITGVGLTPAVLISPQHYLTATHYFTNSATFVAADGTRHTYAAHSRTALQTTLTSDFTLSNGTVLPAGSVHGSDLTVVRLANPISPADGIDPMPLFGGSFSSLAGRDINLFVQSNRAGRDTADFAQTAELLNTGAITESLLYRYDNPPGQPASDELYFAGGDSGRGSLTEINGQMALVGIHLGVGTDSNTGDTYSFDSYVQPYLDQIQAIVGQDGFQINVVAVPEPASIWFTLAVALTAASVTALRRQTLTR</sequence>
<dbReference type="Proteomes" id="UP000318053">
    <property type="component" value="Unassembled WGS sequence"/>
</dbReference>
<feature type="chain" id="PRO_5023139969" description="Trypsin" evidence="1">
    <location>
        <begin position="28"/>
        <end position="313"/>
    </location>
</feature>
<evidence type="ECO:0000313" key="3">
    <source>
        <dbReference type="Proteomes" id="UP000318053"/>
    </source>
</evidence>
<dbReference type="Gene3D" id="2.40.10.10">
    <property type="entry name" value="Trypsin-like serine proteases"/>
    <property type="match status" value="1"/>
</dbReference>
<comment type="caution">
    <text evidence="2">The sequence shown here is derived from an EMBL/GenBank/DDBJ whole genome shotgun (WGS) entry which is preliminary data.</text>
</comment>
<gene>
    <name evidence="2" type="ORF">CA85_30630</name>
</gene>